<sequence length="238" mass="25885">MPANRPNLPSALQWCPSKPIPNSMIQSDLDLFGPQPQRLASHTVLLPGFALAEIEALLDALRPVLRAAPFRHMHTPGGLRMAVGLTNCGTLGWVSDEHGYRYSPCDPLSGKPWPALPPVLLQLAARAAAMAGFDGFVPDACLVNHYLPGTRLSLHQDRDEHDFGQPIVSVSLGLPAVFLFGGLQRADKTQRIPLNHGDVLVWGGEDRLRFHGVLPIKPGVHPRLGERRINLTLRKAGG</sequence>
<comment type="caution">
    <text evidence="8">The sequence shown here is derived from an EMBL/GenBank/DDBJ whole genome shotgun (WGS) entry which is preliminary data.</text>
</comment>
<feature type="binding site" evidence="5">
    <location>
        <position position="159"/>
    </location>
    <ligand>
        <name>substrate</name>
    </ligand>
</feature>
<gene>
    <name evidence="8" type="primary">alkB</name>
    <name evidence="8" type="ORF">JV551A3_V1_1230119</name>
</gene>
<dbReference type="InterPro" id="IPR037151">
    <property type="entry name" value="AlkB-like_sf"/>
</dbReference>
<feature type="binding site" evidence="6">
    <location>
        <position position="211"/>
    </location>
    <ligand>
        <name>Fe cation</name>
        <dbReference type="ChEBI" id="CHEBI:24875"/>
        <note>catalytic</note>
    </ligand>
</feature>
<organism evidence="8 9">
    <name type="scientific">Pseudomonas inefficax</name>
    <dbReference type="NCBI Taxonomy" id="2078786"/>
    <lineage>
        <taxon>Bacteria</taxon>
        <taxon>Pseudomonadati</taxon>
        <taxon>Pseudomonadota</taxon>
        <taxon>Gammaproteobacteria</taxon>
        <taxon>Pseudomonadales</taxon>
        <taxon>Pseudomonadaceae</taxon>
        <taxon>Pseudomonas</taxon>
    </lineage>
</organism>
<evidence type="ECO:0000256" key="5">
    <source>
        <dbReference type="PIRSR" id="PIRSR604574-1"/>
    </source>
</evidence>
<dbReference type="Proteomes" id="UP000294335">
    <property type="component" value="Unassembled WGS sequence"/>
</dbReference>
<dbReference type="EMBL" id="OPYN01000123">
    <property type="protein sequence ID" value="SPO61223.1"/>
    <property type="molecule type" value="Genomic_DNA"/>
</dbReference>
<feature type="binding site" evidence="5">
    <location>
        <begin position="100"/>
        <end position="102"/>
    </location>
    <ligand>
        <name>substrate</name>
    </ligand>
</feature>
<evidence type="ECO:0000256" key="1">
    <source>
        <dbReference type="ARBA" id="ARBA00022723"/>
    </source>
</evidence>
<keyword evidence="9" id="KW-1185">Reference proteome</keyword>
<dbReference type="GO" id="GO:0008198">
    <property type="term" value="F:ferrous iron binding"/>
    <property type="evidence" value="ECO:0007669"/>
    <property type="project" value="TreeGrafter"/>
</dbReference>
<reference evidence="8 9" key="1">
    <citation type="submission" date="2018-02" db="EMBL/GenBank/DDBJ databases">
        <authorList>
            <person name="Dubost A."/>
        </authorList>
    </citation>
    <scope>NUCLEOTIDE SEQUENCE [LARGE SCALE GENOMIC DNA]</scope>
    <source>
        <strain evidence="9">JV551A3</strain>
    </source>
</reference>
<dbReference type="Gene3D" id="2.60.120.590">
    <property type="entry name" value="Alpha-ketoglutarate-dependent dioxygenase AlkB-like"/>
    <property type="match status" value="1"/>
</dbReference>
<dbReference type="Pfam" id="PF13532">
    <property type="entry name" value="2OG-FeII_Oxy_2"/>
    <property type="match status" value="1"/>
</dbReference>
<dbReference type="NCBIfam" id="NF011930">
    <property type="entry name" value="PRK15401.1"/>
    <property type="match status" value="1"/>
</dbReference>
<dbReference type="PANTHER" id="PTHR16557">
    <property type="entry name" value="ALKYLATED DNA REPAIR PROTEIN ALKB-RELATED"/>
    <property type="match status" value="1"/>
</dbReference>
<feature type="binding site" evidence="6">
    <location>
        <position position="155"/>
    </location>
    <ligand>
        <name>Fe cation</name>
        <dbReference type="ChEBI" id="CHEBI:24875"/>
        <note>catalytic</note>
    </ligand>
</feature>
<dbReference type="PROSITE" id="PS51471">
    <property type="entry name" value="FE2OG_OXY"/>
    <property type="match status" value="1"/>
</dbReference>
<evidence type="ECO:0000256" key="2">
    <source>
        <dbReference type="ARBA" id="ARBA00022964"/>
    </source>
</evidence>
<evidence type="ECO:0000313" key="9">
    <source>
        <dbReference type="Proteomes" id="UP000294335"/>
    </source>
</evidence>
<dbReference type="GO" id="GO:0035515">
    <property type="term" value="F:oxidative RNA demethylase activity"/>
    <property type="evidence" value="ECO:0007669"/>
    <property type="project" value="TreeGrafter"/>
</dbReference>
<feature type="binding site" evidence="5">
    <location>
        <begin position="144"/>
        <end position="146"/>
    </location>
    <ligand>
        <name>2-oxoglutarate</name>
        <dbReference type="ChEBI" id="CHEBI:16810"/>
    </ligand>
</feature>
<dbReference type="InterPro" id="IPR005123">
    <property type="entry name" value="Oxoglu/Fe-dep_dioxygenase_dom"/>
</dbReference>
<evidence type="ECO:0000256" key="3">
    <source>
        <dbReference type="ARBA" id="ARBA00023002"/>
    </source>
</evidence>
<accession>A0AAQ1STZ9</accession>
<name>A0AAQ1STZ9_9PSED</name>
<dbReference type="PANTHER" id="PTHR16557:SF2">
    <property type="entry name" value="NUCLEIC ACID DIOXYGENASE ALKBH1"/>
    <property type="match status" value="1"/>
</dbReference>
<dbReference type="AlphaFoldDB" id="A0AAQ1STZ9"/>
<keyword evidence="2" id="KW-0223">Dioxygenase</keyword>
<feature type="binding site" evidence="6">
    <location>
        <position position="157"/>
    </location>
    <ligand>
        <name>Fe cation</name>
        <dbReference type="ChEBI" id="CHEBI:24875"/>
        <note>catalytic</note>
    </ligand>
</feature>
<dbReference type="SUPFAM" id="SSF51197">
    <property type="entry name" value="Clavaminate synthase-like"/>
    <property type="match status" value="1"/>
</dbReference>
<comment type="cofactor">
    <cofactor evidence="6">
        <name>Fe(2+)</name>
        <dbReference type="ChEBI" id="CHEBI:29033"/>
    </cofactor>
    <text evidence="6">Binds 1 Fe(2+) ion per subunit.</text>
</comment>
<protein>
    <submittedName>
        <fullName evidence="8">Oxidative demethylase of N1-methyladenine or N3-methylcytosine DNA lesions</fullName>
    </submittedName>
</protein>
<evidence type="ECO:0000256" key="6">
    <source>
        <dbReference type="PIRSR" id="PIRSR604574-2"/>
    </source>
</evidence>
<dbReference type="GO" id="GO:0035513">
    <property type="term" value="P:oxidative RNA demethylation"/>
    <property type="evidence" value="ECO:0007669"/>
    <property type="project" value="TreeGrafter"/>
</dbReference>
<feature type="binding site" evidence="5">
    <location>
        <position position="185"/>
    </location>
    <ligand>
        <name>substrate</name>
    </ligand>
</feature>
<keyword evidence="4 6" id="KW-0408">Iron</keyword>
<keyword evidence="3" id="KW-0560">Oxidoreductase</keyword>
<evidence type="ECO:0000259" key="7">
    <source>
        <dbReference type="PROSITE" id="PS51471"/>
    </source>
</evidence>
<evidence type="ECO:0000313" key="8">
    <source>
        <dbReference type="EMBL" id="SPO61223.1"/>
    </source>
</evidence>
<proteinExistence type="predicted"/>
<feature type="domain" description="Fe2OG dioxygenase" evidence="7">
    <location>
        <begin position="137"/>
        <end position="237"/>
    </location>
</feature>
<feature type="binding site" evidence="5">
    <location>
        <begin position="228"/>
        <end position="234"/>
    </location>
    <ligand>
        <name>2-oxoglutarate</name>
        <dbReference type="ChEBI" id="CHEBI:16810"/>
    </ligand>
</feature>
<evidence type="ECO:0000256" key="4">
    <source>
        <dbReference type="ARBA" id="ARBA00023004"/>
    </source>
</evidence>
<dbReference type="GO" id="GO:0035516">
    <property type="term" value="F:broad specificity oxidative DNA demethylase activity"/>
    <property type="evidence" value="ECO:0007669"/>
    <property type="project" value="TreeGrafter"/>
</dbReference>
<dbReference type="InterPro" id="IPR004574">
    <property type="entry name" value="Alkb"/>
</dbReference>
<dbReference type="InterPro" id="IPR027450">
    <property type="entry name" value="AlkB-like"/>
</dbReference>
<feature type="binding site" evidence="5">
    <location>
        <position position="93"/>
    </location>
    <ligand>
        <name>substrate</name>
    </ligand>
</feature>
<dbReference type="GO" id="GO:0005737">
    <property type="term" value="C:cytoplasm"/>
    <property type="evidence" value="ECO:0007669"/>
    <property type="project" value="TreeGrafter"/>
</dbReference>
<keyword evidence="1 6" id="KW-0479">Metal-binding</keyword>